<sequence length="86" mass="9518">MMLLVLLTNVYAANNRWGEMDFIQKKMRDEGVLKAPGCSSIEAKGWSMSSHLKTSHTLGSEGIYSTLEEIMRKVKLKGDIPSTSGL</sequence>
<gene>
    <name evidence="1" type="ORF">AMTR_s00142p00034860</name>
</gene>
<dbReference type="EMBL" id="KI393933">
    <property type="protein sequence ID" value="ERN06024.1"/>
    <property type="molecule type" value="Genomic_DNA"/>
</dbReference>
<dbReference type="Pfam" id="PF20431">
    <property type="entry name" value="E_motif"/>
    <property type="match status" value="1"/>
</dbReference>
<dbReference type="HOGENOM" id="CLU_2500957_0_0_1"/>
<proteinExistence type="predicted"/>
<dbReference type="AlphaFoldDB" id="W1PE88"/>
<name>W1PE88_AMBTC</name>
<evidence type="ECO:0000313" key="2">
    <source>
        <dbReference type="Proteomes" id="UP000017836"/>
    </source>
</evidence>
<protein>
    <submittedName>
        <fullName evidence="1">Uncharacterized protein</fullName>
    </submittedName>
</protein>
<organism evidence="1 2">
    <name type="scientific">Amborella trichopoda</name>
    <dbReference type="NCBI Taxonomy" id="13333"/>
    <lineage>
        <taxon>Eukaryota</taxon>
        <taxon>Viridiplantae</taxon>
        <taxon>Streptophyta</taxon>
        <taxon>Embryophyta</taxon>
        <taxon>Tracheophyta</taxon>
        <taxon>Spermatophyta</taxon>
        <taxon>Magnoliopsida</taxon>
        <taxon>Amborellales</taxon>
        <taxon>Amborellaceae</taxon>
        <taxon>Amborella</taxon>
    </lineage>
</organism>
<reference evidence="2" key="1">
    <citation type="journal article" date="2013" name="Science">
        <title>The Amborella genome and the evolution of flowering plants.</title>
        <authorList>
            <consortium name="Amborella Genome Project"/>
        </authorList>
    </citation>
    <scope>NUCLEOTIDE SEQUENCE [LARGE SCALE GENOMIC DNA]</scope>
</reference>
<dbReference type="Gramene" id="ERN06024">
    <property type="protein sequence ID" value="ERN06024"/>
    <property type="gene ID" value="AMTR_s00142p00034860"/>
</dbReference>
<accession>W1PE88</accession>
<keyword evidence="2" id="KW-1185">Reference proteome</keyword>
<dbReference type="InterPro" id="IPR046848">
    <property type="entry name" value="E_motif"/>
</dbReference>
<dbReference type="Proteomes" id="UP000017836">
    <property type="component" value="Unassembled WGS sequence"/>
</dbReference>
<evidence type="ECO:0000313" key="1">
    <source>
        <dbReference type="EMBL" id="ERN06024.1"/>
    </source>
</evidence>